<reference evidence="1 2" key="1">
    <citation type="submission" date="2016-01" db="EMBL/GenBank/DDBJ databases">
        <authorList>
            <person name="Oliw E.H."/>
        </authorList>
    </citation>
    <scope>NUCLEOTIDE SEQUENCE [LARGE SCALE GENOMIC DNA]</scope>
    <source>
        <strain evidence="1">LMG 22029</strain>
    </source>
</reference>
<dbReference type="OrthoDB" id="8686983at2"/>
<organism evidence="1 2">
    <name type="scientific">Caballeronia sordidicola</name>
    <name type="common">Burkholderia sordidicola</name>
    <dbReference type="NCBI Taxonomy" id="196367"/>
    <lineage>
        <taxon>Bacteria</taxon>
        <taxon>Pseudomonadati</taxon>
        <taxon>Pseudomonadota</taxon>
        <taxon>Betaproteobacteria</taxon>
        <taxon>Burkholderiales</taxon>
        <taxon>Burkholderiaceae</taxon>
        <taxon>Caballeronia</taxon>
    </lineage>
</organism>
<dbReference type="InterPro" id="IPR025354">
    <property type="entry name" value="DUF4258"/>
</dbReference>
<name>A0A158ET13_CABSO</name>
<proteinExistence type="predicted"/>
<gene>
    <name evidence="1" type="ORF">AWB64_00318</name>
</gene>
<sequence>MATNRDWENLIHEIAQNTINVIFTRHADEMMAARCITKAMVLETLRRGRIVRPPALTPSGHTKCRMEYDCGGDEIKVIAAVTDMNATRTVVVTSFDRDREE</sequence>
<protein>
    <recommendedName>
        <fullName evidence="3">DUF4258 domain-containing protein</fullName>
    </recommendedName>
</protein>
<dbReference type="Proteomes" id="UP000054893">
    <property type="component" value="Unassembled WGS sequence"/>
</dbReference>
<dbReference type="AlphaFoldDB" id="A0A158ET13"/>
<evidence type="ECO:0000313" key="1">
    <source>
        <dbReference type="EMBL" id="SAL10742.1"/>
    </source>
</evidence>
<dbReference type="EMBL" id="FCOC02000001">
    <property type="protein sequence ID" value="SAL10742.1"/>
    <property type="molecule type" value="Genomic_DNA"/>
</dbReference>
<accession>A0A158ET13</accession>
<evidence type="ECO:0008006" key="3">
    <source>
        <dbReference type="Google" id="ProtNLM"/>
    </source>
</evidence>
<evidence type="ECO:0000313" key="2">
    <source>
        <dbReference type="Proteomes" id="UP000054893"/>
    </source>
</evidence>
<dbReference type="Pfam" id="PF14076">
    <property type="entry name" value="DUF4258"/>
    <property type="match status" value="1"/>
</dbReference>
<dbReference type="RefSeq" id="WP_060816855.1">
    <property type="nucleotide sequence ID" value="NZ_FCOC02000001.1"/>
</dbReference>